<dbReference type="Proteomes" id="UP000886785">
    <property type="component" value="Unassembled WGS sequence"/>
</dbReference>
<dbReference type="EMBL" id="DVHF01000083">
    <property type="protein sequence ID" value="HIR57501.1"/>
    <property type="molecule type" value="Genomic_DNA"/>
</dbReference>
<organism evidence="2 3">
    <name type="scientific">Candidatus Gallacutalibacter pullicola</name>
    <dbReference type="NCBI Taxonomy" id="2840830"/>
    <lineage>
        <taxon>Bacteria</taxon>
        <taxon>Bacillati</taxon>
        <taxon>Bacillota</taxon>
        <taxon>Clostridia</taxon>
        <taxon>Eubacteriales</taxon>
        <taxon>Candidatus Gallacutalibacter</taxon>
    </lineage>
</organism>
<dbReference type="InterPro" id="IPR012340">
    <property type="entry name" value="NA-bd_OB-fold"/>
</dbReference>
<dbReference type="Gene3D" id="2.40.50.140">
    <property type="entry name" value="Nucleic acid-binding proteins"/>
    <property type="match status" value="1"/>
</dbReference>
<gene>
    <name evidence="2" type="ORF">IAA54_07505</name>
</gene>
<dbReference type="PROSITE" id="PS51257">
    <property type="entry name" value="PROKAR_LIPOPROTEIN"/>
    <property type="match status" value="1"/>
</dbReference>
<feature type="chain" id="PRO_5038476958" description="Lipoprotein" evidence="1">
    <location>
        <begin position="20"/>
        <end position="123"/>
    </location>
</feature>
<evidence type="ECO:0000256" key="1">
    <source>
        <dbReference type="SAM" id="SignalP"/>
    </source>
</evidence>
<reference evidence="2" key="1">
    <citation type="submission" date="2020-10" db="EMBL/GenBank/DDBJ databases">
        <authorList>
            <person name="Gilroy R."/>
        </authorList>
    </citation>
    <scope>NUCLEOTIDE SEQUENCE</scope>
    <source>
        <strain evidence="2">ChiSjej1B19-7085</strain>
    </source>
</reference>
<accession>A0A9D1J1E1</accession>
<feature type="signal peptide" evidence="1">
    <location>
        <begin position="1"/>
        <end position="19"/>
    </location>
</feature>
<keyword evidence="1" id="KW-0732">Signal</keyword>
<evidence type="ECO:0008006" key="4">
    <source>
        <dbReference type="Google" id="ProtNLM"/>
    </source>
</evidence>
<evidence type="ECO:0000313" key="2">
    <source>
        <dbReference type="EMBL" id="HIR57501.1"/>
    </source>
</evidence>
<proteinExistence type="predicted"/>
<comment type="caution">
    <text evidence="2">The sequence shown here is derived from an EMBL/GenBank/DDBJ whole genome shotgun (WGS) entry which is preliminary data.</text>
</comment>
<name>A0A9D1J1E1_9FIRM</name>
<protein>
    <recommendedName>
        <fullName evidence="4">Lipoprotein</fullName>
    </recommendedName>
</protein>
<reference evidence="2" key="2">
    <citation type="journal article" date="2021" name="PeerJ">
        <title>Extensive microbial diversity within the chicken gut microbiome revealed by metagenomics and culture.</title>
        <authorList>
            <person name="Gilroy R."/>
            <person name="Ravi A."/>
            <person name="Getino M."/>
            <person name="Pursley I."/>
            <person name="Horton D.L."/>
            <person name="Alikhan N.F."/>
            <person name="Baker D."/>
            <person name="Gharbi K."/>
            <person name="Hall N."/>
            <person name="Watson M."/>
            <person name="Adriaenssens E.M."/>
            <person name="Foster-Nyarko E."/>
            <person name="Jarju S."/>
            <person name="Secka A."/>
            <person name="Antonio M."/>
            <person name="Oren A."/>
            <person name="Chaudhuri R.R."/>
            <person name="La Ragione R."/>
            <person name="Hildebrand F."/>
            <person name="Pallen M.J."/>
        </authorList>
    </citation>
    <scope>NUCLEOTIDE SEQUENCE</scope>
    <source>
        <strain evidence="2">ChiSjej1B19-7085</strain>
    </source>
</reference>
<dbReference type="AlphaFoldDB" id="A0A9D1J1E1"/>
<evidence type="ECO:0000313" key="3">
    <source>
        <dbReference type="Proteomes" id="UP000886785"/>
    </source>
</evidence>
<sequence>MKKGFSAILGAALLCAALAGCSSDPSVPEESFPMTGRYLRSGESHLIIPENGGATVMNNGTDDTSIFDGLDTGDKIEVVCDYILESYPASTTIYSCKLLEDGGPEDLPQDEIDTLAEMGWTID</sequence>